<keyword evidence="7 8" id="KW-0472">Membrane</keyword>
<feature type="transmembrane region" description="Helical" evidence="8">
    <location>
        <begin position="332"/>
        <end position="351"/>
    </location>
</feature>
<proteinExistence type="inferred from homology"/>
<dbReference type="EMBL" id="JAMTCG010000006">
    <property type="protein sequence ID" value="MCP2162197.1"/>
    <property type="molecule type" value="Genomic_DNA"/>
</dbReference>
<feature type="transmembrane region" description="Helical" evidence="8">
    <location>
        <begin position="79"/>
        <end position="98"/>
    </location>
</feature>
<feature type="transmembrane region" description="Helical" evidence="8">
    <location>
        <begin position="435"/>
        <end position="458"/>
    </location>
</feature>
<feature type="transmembrane region" description="Helical" evidence="8">
    <location>
        <begin position="231"/>
        <end position="248"/>
    </location>
</feature>
<dbReference type="PROSITE" id="PS50850">
    <property type="entry name" value="MFS"/>
    <property type="match status" value="1"/>
</dbReference>
<dbReference type="InterPro" id="IPR036259">
    <property type="entry name" value="MFS_trans_sf"/>
</dbReference>
<dbReference type="PROSITE" id="PS00216">
    <property type="entry name" value="SUGAR_TRANSPORT_1"/>
    <property type="match status" value="1"/>
</dbReference>
<evidence type="ECO:0000313" key="11">
    <source>
        <dbReference type="Proteomes" id="UP001205740"/>
    </source>
</evidence>
<keyword evidence="3" id="KW-0813">Transport</keyword>
<dbReference type="Proteomes" id="UP001205740">
    <property type="component" value="Unassembled WGS sequence"/>
</dbReference>
<evidence type="ECO:0000256" key="7">
    <source>
        <dbReference type="ARBA" id="ARBA00023136"/>
    </source>
</evidence>
<keyword evidence="4" id="KW-1003">Cell membrane</keyword>
<organism evidence="10 11">
    <name type="scientific">Williamsia serinedens</name>
    <dbReference type="NCBI Taxonomy" id="391736"/>
    <lineage>
        <taxon>Bacteria</taxon>
        <taxon>Bacillati</taxon>
        <taxon>Actinomycetota</taxon>
        <taxon>Actinomycetes</taxon>
        <taxon>Mycobacteriales</taxon>
        <taxon>Nocardiaceae</taxon>
        <taxon>Williamsia</taxon>
    </lineage>
</organism>
<dbReference type="NCBIfam" id="TIGR00711">
    <property type="entry name" value="efflux_EmrB"/>
    <property type="match status" value="1"/>
</dbReference>
<feature type="transmembrane region" description="Helical" evidence="8">
    <location>
        <begin position="12"/>
        <end position="35"/>
    </location>
</feature>
<feature type="transmembrane region" description="Helical" evidence="8">
    <location>
        <begin position="300"/>
        <end position="320"/>
    </location>
</feature>
<dbReference type="Pfam" id="PF07690">
    <property type="entry name" value="MFS_1"/>
    <property type="match status" value="1"/>
</dbReference>
<comment type="caution">
    <text evidence="10">The sequence shown here is derived from an EMBL/GenBank/DDBJ whole genome shotgun (WGS) entry which is preliminary data.</text>
</comment>
<evidence type="ECO:0000256" key="4">
    <source>
        <dbReference type="ARBA" id="ARBA00022475"/>
    </source>
</evidence>
<evidence type="ECO:0000256" key="6">
    <source>
        <dbReference type="ARBA" id="ARBA00022989"/>
    </source>
</evidence>
<dbReference type="SUPFAM" id="SSF103473">
    <property type="entry name" value="MFS general substrate transporter"/>
    <property type="match status" value="1"/>
</dbReference>
<evidence type="ECO:0000256" key="5">
    <source>
        <dbReference type="ARBA" id="ARBA00022692"/>
    </source>
</evidence>
<keyword evidence="5 8" id="KW-0812">Transmembrane</keyword>
<name>A0ABT1H4M8_9NOCA</name>
<dbReference type="CDD" id="cd17321">
    <property type="entry name" value="MFS_MMR_MDR_like"/>
    <property type="match status" value="1"/>
</dbReference>
<sequence length="486" mass="51135">MGQELDARRKTIILATCCLSLLIVSMDVTILNVALPDIRRDLGASVSGLQWVIDIYTLTVASLLLLSGATADRFGRRRVFQIGLTVFAVGSLLCSLSTSVDMLIGARFLQAIGGSMLNPVAMSIITQVFTGKQERAKAVGVWGAVVGISMALGPIVGGVLIDTLRWQSVFWINLPICAAAIVLSAIYVPESKSATVRRLDPVGQVLGIVFMATIVSGLIEGPNMGWDDPRTVALFGVGVAGLVAFVAWELRHHSPFIDVRFFRSVPFSTATVVGIMAFASYGAFLFLMSSYLQNVRGLSAIHAGLMYLPIAVATLAFSPLSGRLVGRHGTRPSLMCAGVLLTVGSALLTLFTPTTPLWQVLATFFLFGMGFGLVNAPITTSAVSGMPRERAGAASAVASTSRQLGTSLGVAISGSVAGSAIAATGTTFTDAIAPLWWITAGFAVAILALGVVSTTAWAHRTTDRIAFLFGDEEEEPDPAARVPVRV</sequence>
<evidence type="ECO:0000256" key="3">
    <source>
        <dbReference type="ARBA" id="ARBA00022448"/>
    </source>
</evidence>
<feature type="transmembrane region" description="Helical" evidence="8">
    <location>
        <begin position="404"/>
        <end position="423"/>
    </location>
</feature>
<feature type="transmembrane region" description="Helical" evidence="8">
    <location>
        <begin position="269"/>
        <end position="288"/>
    </location>
</feature>
<comment type="subcellular location">
    <subcellularLocation>
        <location evidence="1">Cell membrane</location>
        <topology evidence="1">Multi-pass membrane protein</topology>
    </subcellularLocation>
</comment>
<dbReference type="PANTHER" id="PTHR42718">
    <property type="entry name" value="MAJOR FACILITATOR SUPERFAMILY MULTIDRUG TRANSPORTER MFSC"/>
    <property type="match status" value="1"/>
</dbReference>
<comment type="similarity">
    <text evidence="2">Belongs to the major facilitator superfamily. EmrB family.</text>
</comment>
<dbReference type="InterPro" id="IPR004638">
    <property type="entry name" value="EmrB-like"/>
</dbReference>
<feature type="transmembrane region" description="Helical" evidence="8">
    <location>
        <begin position="357"/>
        <end position="383"/>
    </location>
</feature>
<dbReference type="InterPro" id="IPR005829">
    <property type="entry name" value="Sugar_transporter_CS"/>
</dbReference>
<feature type="transmembrane region" description="Helical" evidence="8">
    <location>
        <begin position="104"/>
        <end position="126"/>
    </location>
</feature>
<evidence type="ECO:0000259" key="9">
    <source>
        <dbReference type="PROSITE" id="PS50850"/>
    </source>
</evidence>
<feature type="transmembrane region" description="Helical" evidence="8">
    <location>
        <begin position="169"/>
        <end position="189"/>
    </location>
</feature>
<evidence type="ECO:0000256" key="8">
    <source>
        <dbReference type="SAM" id="Phobius"/>
    </source>
</evidence>
<evidence type="ECO:0000313" key="10">
    <source>
        <dbReference type="EMBL" id="MCP2162197.1"/>
    </source>
</evidence>
<keyword evidence="6 8" id="KW-1133">Transmembrane helix</keyword>
<feature type="domain" description="Major facilitator superfamily (MFS) profile" evidence="9">
    <location>
        <begin position="13"/>
        <end position="462"/>
    </location>
</feature>
<feature type="transmembrane region" description="Helical" evidence="8">
    <location>
        <begin position="201"/>
        <end position="219"/>
    </location>
</feature>
<keyword evidence="11" id="KW-1185">Reference proteome</keyword>
<dbReference type="Gene3D" id="1.20.1250.20">
    <property type="entry name" value="MFS general substrate transporter like domains"/>
    <property type="match status" value="1"/>
</dbReference>
<gene>
    <name evidence="10" type="ORF">LX12_003401</name>
</gene>
<dbReference type="InterPro" id="IPR020846">
    <property type="entry name" value="MFS_dom"/>
</dbReference>
<evidence type="ECO:0000256" key="1">
    <source>
        <dbReference type="ARBA" id="ARBA00004651"/>
    </source>
</evidence>
<protein>
    <submittedName>
        <fullName evidence="10">Drug resistance transporter, EmrB/QacA subfamily</fullName>
    </submittedName>
</protein>
<dbReference type="InterPro" id="IPR011701">
    <property type="entry name" value="MFS"/>
</dbReference>
<dbReference type="Gene3D" id="1.20.1720.10">
    <property type="entry name" value="Multidrug resistance protein D"/>
    <property type="match status" value="1"/>
</dbReference>
<evidence type="ECO:0000256" key="2">
    <source>
        <dbReference type="ARBA" id="ARBA00008537"/>
    </source>
</evidence>
<dbReference type="PRINTS" id="PR01036">
    <property type="entry name" value="TCRTETB"/>
</dbReference>
<feature type="transmembrane region" description="Helical" evidence="8">
    <location>
        <begin position="138"/>
        <end position="157"/>
    </location>
</feature>
<reference evidence="10 11" key="1">
    <citation type="submission" date="2022-06" db="EMBL/GenBank/DDBJ databases">
        <title>Genomic Encyclopedia of Archaeal and Bacterial Type Strains, Phase II (KMG-II): from individual species to whole genera.</title>
        <authorList>
            <person name="Goeker M."/>
        </authorList>
    </citation>
    <scope>NUCLEOTIDE SEQUENCE [LARGE SCALE GENOMIC DNA]</scope>
    <source>
        <strain evidence="10 11">DSM 45037</strain>
    </source>
</reference>
<accession>A0ABT1H4M8</accession>
<feature type="transmembrane region" description="Helical" evidence="8">
    <location>
        <begin position="47"/>
        <end position="67"/>
    </location>
</feature>
<dbReference type="PANTHER" id="PTHR42718:SF9">
    <property type="entry name" value="MAJOR FACILITATOR SUPERFAMILY MULTIDRUG TRANSPORTER MFSC"/>
    <property type="match status" value="1"/>
</dbReference>